<evidence type="ECO:0000313" key="2">
    <source>
        <dbReference type="Proteomes" id="UP000484015"/>
    </source>
</evidence>
<evidence type="ECO:0000313" key="1">
    <source>
        <dbReference type="EMBL" id="MTW04839.1"/>
    </source>
</evidence>
<dbReference type="AlphaFoldDB" id="A0A6L6Q5V3"/>
<dbReference type="InterPro" id="IPR036868">
    <property type="entry name" value="TusA-like_sf"/>
</dbReference>
<dbReference type="RefSeq" id="WP_155441193.1">
    <property type="nucleotide sequence ID" value="NZ_WNLA01000018.1"/>
</dbReference>
<comment type="caution">
    <text evidence="1">The sequence shown here is derived from an EMBL/GenBank/DDBJ whole genome shotgun (WGS) entry which is preliminary data.</text>
</comment>
<dbReference type="SUPFAM" id="SSF64307">
    <property type="entry name" value="SirA-like"/>
    <property type="match status" value="1"/>
</dbReference>
<gene>
    <name evidence="1" type="ORF">GM668_22445</name>
</gene>
<dbReference type="EMBL" id="WNLA01000018">
    <property type="protein sequence ID" value="MTW04839.1"/>
    <property type="molecule type" value="Genomic_DNA"/>
</dbReference>
<sequence>MQAAPSSPTAHVDVTGLPAPEPLLSILEALDLMPDGGAIHVRMDSSDLPPLARILQEFKYGRDGNWLPDGSYGLRIWRA</sequence>
<reference evidence="1 2" key="1">
    <citation type="submission" date="2019-11" db="EMBL/GenBank/DDBJ databases">
        <title>Type strains purchased from KCTC, JCM and DSMZ.</title>
        <authorList>
            <person name="Lu H."/>
        </authorList>
    </citation>
    <scope>NUCLEOTIDE SEQUENCE [LARGE SCALE GENOMIC DNA]</scope>
    <source>
        <strain evidence="1 2">KCTC 42409</strain>
    </source>
</reference>
<keyword evidence="2" id="KW-1185">Reference proteome</keyword>
<protein>
    <recommendedName>
        <fullName evidence="3">DUF2249 domain-containing protein</fullName>
    </recommendedName>
</protein>
<dbReference type="Proteomes" id="UP000484015">
    <property type="component" value="Unassembled WGS sequence"/>
</dbReference>
<organism evidence="1 2">
    <name type="scientific">Pseudoduganella ginsengisoli</name>
    <dbReference type="NCBI Taxonomy" id="1462440"/>
    <lineage>
        <taxon>Bacteria</taxon>
        <taxon>Pseudomonadati</taxon>
        <taxon>Pseudomonadota</taxon>
        <taxon>Betaproteobacteria</taxon>
        <taxon>Burkholderiales</taxon>
        <taxon>Oxalobacteraceae</taxon>
        <taxon>Telluria group</taxon>
        <taxon>Pseudoduganella</taxon>
    </lineage>
</organism>
<evidence type="ECO:0008006" key="3">
    <source>
        <dbReference type="Google" id="ProtNLM"/>
    </source>
</evidence>
<name>A0A6L6Q5V3_9BURK</name>
<proteinExistence type="predicted"/>
<accession>A0A6L6Q5V3</accession>
<dbReference type="OrthoDB" id="30295at2"/>